<protein>
    <submittedName>
        <fullName evidence="4">Aspartate aminotransferase family protein</fullName>
    </submittedName>
</protein>
<keyword evidence="4" id="KW-0808">Transferase</keyword>
<dbReference type="RefSeq" id="WP_369085022.1">
    <property type="nucleotide sequence ID" value="NZ_JBFSHR010000122.1"/>
</dbReference>
<evidence type="ECO:0000313" key="5">
    <source>
        <dbReference type="Proteomes" id="UP001560267"/>
    </source>
</evidence>
<dbReference type="InterPro" id="IPR015424">
    <property type="entry name" value="PyrdxlP-dep_Trfase"/>
</dbReference>
<proteinExistence type="inferred from homology"/>
<dbReference type="Pfam" id="PF00202">
    <property type="entry name" value="Aminotran_3"/>
    <property type="match status" value="1"/>
</dbReference>
<name>A0ABV3Y5S3_9ACTN</name>
<evidence type="ECO:0000313" key="4">
    <source>
        <dbReference type="EMBL" id="MEX6430926.1"/>
    </source>
</evidence>
<reference evidence="4 5" key="1">
    <citation type="submission" date="2024-07" db="EMBL/GenBank/DDBJ databases">
        <title>Draft Genome Sequence of Ferrimicrobium acidiphilum Strain YE2023, Isolated from a Pulp of Bioleach Reactor.</title>
        <authorList>
            <person name="Elkina Y.A."/>
            <person name="Bulaeva A.G."/>
            <person name="Beletsky A.V."/>
            <person name="Mardanov A.V."/>
        </authorList>
    </citation>
    <scope>NUCLEOTIDE SEQUENCE [LARGE SCALE GENOMIC DNA]</scope>
    <source>
        <strain evidence="4 5">YE2023</strain>
    </source>
</reference>
<dbReference type="GO" id="GO:0008483">
    <property type="term" value="F:transaminase activity"/>
    <property type="evidence" value="ECO:0007669"/>
    <property type="project" value="UniProtKB-KW"/>
</dbReference>
<comment type="caution">
    <text evidence="4">The sequence shown here is derived from an EMBL/GenBank/DDBJ whole genome shotgun (WGS) entry which is preliminary data.</text>
</comment>
<dbReference type="InterPro" id="IPR005814">
    <property type="entry name" value="Aminotrans_3"/>
</dbReference>
<evidence type="ECO:0000256" key="3">
    <source>
        <dbReference type="RuleBase" id="RU003560"/>
    </source>
</evidence>
<dbReference type="InterPro" id="IPR049704">
    <property type="entry name" value="Aminotrans_3_PPA_site"/>
</dbReference>
<dbReference type="Gene3D" id="3.40.640.10">
    <property type="entry name" value="Type I PLP-dependent aspartate aminotransferase-like (Major domain)"/>
    <property type="match status" value="1"/>
</dbReference>
<keyword evidence="4" id="KW-0032">Aminotransferase</keyword>
<gene>
    <name evidence="4" type="ORF">AB6A68_13985</name>
</gene>
<dbReference type="CDD" id="cd00610">
    <property type="entry name" value="OAT_like"/>
    <property type="match status" value="1"/>
</dbReference>
<dbReference type="Gene3D" id="3.90.1150.10">
    <property type="entry name" value="Aspartate Aminotransferase, domain 1"/>
    <property type="match status" value="1"/>
</dbReference>
<organism evidence="4 5">
    <name type="scientific">Ferrimicrobium acidiphilum</name>
    <dbReference type="NCBI Taxonomy" id="121039"/>
    <lineage>
        <taxon>Bacteria</taxon>
        <taxon>Bacillati</taxon>
        <taxon>Actinomycetota</taxon>
        <taxon>Acidimicrobiia</taxon>
        <taxon>Acidimicrobiales</taxon>
        <taxon>Acidimicrobiaceae</taxon>
        <taxon>Ferrimicrobium</taxon>
    </lineage>
</organism>
<dbReference type="PANTHER" id="PTHR43713">
    <property type="entry name" value="GLUTAMATE-1-SEMIALDEHYDE 2,1-AMINOMUTASE"/>
    <property type="match status" value="1"/>
</dbReference>
<dbReference type="EMBL" id="JBFSHR010000122">
    <property type="protein sequence ID" value="MEX6430926.1"/>
    <property type="molecule type" value="Genomic_DNA"/>
</dbReference>
<evidence type="ECO:0000256" key="2">
    <source>
        <dbReference type="ARBA" id="ARBA00022898"/>
    </source>
</evidence>
<dbReference type="PROSITE" id="PS00600">
    <property type="entry name" value="AA_TRANSFER_CLASS_3"/>
    <property type="match status" value="1"/>
</dbReference>
<dbReference type="InterPro" id="IPR015422">
    <property type="entry name" value="PyrdxlP-dep_Trfase_small"/>
</dbReference>
<comment type="cofactor">
    <cofactor evidence="1">
        <name>pyridoxal 5'-phosphate</name>
        <dbReference type="ChEBI" id="CHEBI:597326"/>
    </cofactor>
</comment>
<keyword evidence="2 3" id="KW-0663">Pyridoxal phosphate</keyword>
<dbReference type="Proteomes" id="UP001560267">
    <property type="component" value="Unassembled WGS sequence"/>
</dbReference>
<sequence>MSQELDTEIAGQERLFLTHQARSRELYQRALYSLAGGVTSSWQITRPQPIFIEKGHGSKIIDVDGNEYVDLHGGYGAGVAGHAHPAIVTAVQRQVTAGTHFAQPSEDAIIVAENLAERFGLPLWRFTNSGTEATMDAVHLMRAATGRELIIKIEGCYHGHHDSVQVSVAPDEADVGAIDDPTPVPASAGIPSAITDLTLVATFNSLGSIEAILERHQGKVAGLIIEPIMMNAGIIKPEPGYLKGLKELLARHGSLLVFDEVKSGLAAGPGGAVRLYGVRPDLVCLAKAIGGGLIVGAVGGSSEIMGRVVDGTYEMVGTFNGNPLSMAASRAMLEEVAIPESYSWLEALQSRAVREISDIIAKHALPAHVVSIGAKGCVSFSPNPVRNYRDFLKIDDRFNHLHWLTQLNGGVFLPPWGKTEQWTISVQHTDDDISLFVDNFSCFATTVARILQHEP</sequence>
<dbReference type="SUPFAM" id="SSF53383">
    <property type="entry name" value="PLP-dependent transferases"/>
    <property type="match status" value="1"/>
</dbReference>
<dbReference type="InterPro" id="IPR015421">
    <property type="entry name" value="PyrdxlP-dep_Trfase_major"/>
</dbReference>
<dbReference type="PANTHER" id="PTHR43713:SF3">
    <property type="entry name" value="GLUTAMATE-1-SEMIALDEHYDE 2,1-AMINOMUTASE 1, CHLOROPLASTIC-RELATED"/>
    <property type="match status" value="1"/>
</dbReference>
<keyword evidence="5" id="KW-1185">Reference proteome</keyword>
<comment type="similarity">
    <text evidence="3">Belongs to the class-III pyridoxal-phosphate-dependent aminotransferase family.</text>
</comment>
<accession>A0ABV3Y5S3</accession>
<evidence type="ECO:0000256" key="1">
    <source>
        <dbReference type="ARBA" id="ARBA00001933"/>
    </source>
</evidence>